<organism evidence="2 3">
    <name type="scientific">Actinomadura nitritigenes</name>
    <dbReference type="NCBI Taxonomy" id="134602"/>
    <lineage>
        <taxon>Bacteria</taxon>
        <taxon>Bacillati</taxon>
        <taxon>Actinomycetota</taxon>
        <taxon>Actinomycetes</taxon>
        <taxon>Streptosporangiales</taxon>
        <taxon>Thermomonosporaceae</taxon>
        <taxon>Actinomadura</taxon>
    </lineage>
</organism>
<dbReference type="InterPro" id="IPR036237">
    <property type="entry name" value="Xyl_isomerase-like_sf"/>
</dbReference>
<dbReference type="RefSeq" id="WP_208266306.1">
    <property type="nucleotide sequence ID" value="NZ_BAAAGM010000018.1"/>
</dbReference>
<feature type="domain" description="Xylose isomerase-like TIM barrel" evidence="1">
    <location>
        <begin position="131"/>
        <end position="283"/>
    </location>
</feature>
<gene>
    <name evidence="2" type="ORF">J4557_10585</name>
</gene>
<evidence type="ECO:0000313" key="3">
    <source>
        <dbReference type="Proteomes" id="UP000666915"/>
    </source>
</evidence>
<reference evidence="2 3" key="1">
    <citation type="submission" date="2021-03" db="EMBL/GenBank/DDBJ databases">
        <authorList>
            <person name="Kanchanasin P."/>
            <person name="Saeng-In P."/>
            <person name="Phongsopitanun W."/>
            <person name="Yuki M."/>
            <person name="Kudo T."/>
            <person name="Ohkuma M."/>
            <person name="Tanasupawat S."/>
        </authorList>
    </citation>
    <scope>NUCLEOTIDE SEQUENCE [LARGE SCALE GENOMIC DNA]</scope>
    <source>
        <strain evidence="2 3">L46</strain>
    </source>
</reference>
<dbReference type="Proteomes" id="UP000666915">
    <property type="component" value="Unassembled WGS sequence"/>
</dbReference>
<proteinExistence type="predicted"/>
<evidence type="ECO:0000259" key="1">
    <source>
        <dbReference type="Pfam" id="PF01261"/>
    </source>
</evidence>
<dbReference type="Pfam" id="PF01261">
    <property type="entry name" value="AP_endonuc_2"/>
    <property type="match status" value="1"/>
</dbReference>
<evidence type="ECO:0000313" key="2">
    <source>
        <dbReference type="EMBL" id="MBO2437965.1"/>
    </source>
</evidence>
<dbReference type="PANTHER" id="PTHR12110:SF41">
    <property type="entry name" value="INOSOSE DEHYDRATASE"/>
    <property type="match status" value="1"/>
</dbReference>
<accession>A0ABS3QVG2</accession>
<keyword evidence="3" id="KW-1185">Reference proteome</keyword>
<dbReference type="InterPro" id="IPR050312">
    <property type="entry name" value="IolE/XylAMocC-like"/>
</dbReference>
<dbReference type="SUPFAM" id="SSF51658">
    <property type="entry name" value="Xylose isomerase-like"/>
    <property type="match status" value="1"/>
</dbReference>
<dbReference type="Gene3D" id="3.20.20.150">
    <property type="entry name" value="Divalent-metal-dependent TIM barrel enzymes"/>
    <property type="match status" value="1"/>
</dbReference>
<name>A0ABS3QVG2_9ACTN</name>
<protein>
    <submittedName>
        <fullName evidence="2">TIM barrel protein</fullName>
    </submittedName>
</protein>
<dbReference type="InterPro" id="IPR013022">
    <property type="entry name" value="Xyl_isomerase-like_TIM-brl"/>
</dbReference>
<dbReference type="PANTHER" id="PTHR12110">
    <property type="entry name" value="HYDROXYPYRUVATE ISOMERASE"/>
    <property type="match status" value="1"/>
</dbReference>
<dbReference type="EMBL" id="JAGEOK010000006">
    <property type="protein sequence ID" value="MBO2437965.1"/>
    <property type="molecule type" value="Genomic_DNA"/>
</dbReference>
<sequence length="312" mass="31945">MIKDRVAGAPISWGVCEVPGWGHQMAPDRVLAEMGALGLAATEFGPDGFLPAGAAERADLLAAHGLRPLGGFAPVVLHDPDRDPLPEIRRTLAAFGVERSKATGAPGAPGADAPAAGAAEGGLTLVLAAVHGLDGYDERPALDAAGWAALLANLDRIAALAAESGVRAVLHPHVGTMVERSDEVRRVLDGSGIPLCLDTGHLLIGGVDPGELAARVPGRIAHVHLKDVDAGLARDVQAGRIAYTDAVRANIYRPLGGGDIDIAGIVRSLEGAGYGGWYVLEQDTILDREPDDGAGPIGDVRACLDFLAGIAA</sequence>
<comment type="caution">
    <text evidence="2">The sequence shown here is derived from an EMBL/GenBank/DDBJ whole genome shotgun (WGS) entry which is preliminary data.</text>
</comment>